<dbReference type="Pfam" id="PF00934">
    <property type="entry name" value="PE"/>
    <property type="match status" value="1"/>
</dbReference>
<accession>A0A1A3KSD4</accession>
<dbReference type="InterPro" id="IPR000084">
    <property type="entry name" value="PE-PGRS_N"/>
</dbReference>
<reference evidence="2 3" key="1">
    <citation type="submission" date="2016-06" db="EMBL/GenBank/DDBJ databases">
        <authorList>
            <person name="Kjaerup R.B."/>
            <person name="Dalgaard T.S."/>
            <person name="Juul-Madsen H.R."/>
        </authorList>
    </citation>
    <scope>NUCLEOTIDE SEQUENCE [LARGE SCALE GENOMIC DNA]</scope>
    <source>
        <strain evidence="2 3">1276495.2</strain>
    </source>
</reference>
<gene>
    <name evidence="2" type="ORF">A5640_09055</name>
</gene>
<dbReference type="Gene3D" id="1.10.287.850">
    <property type="entry name" value="HP0062-like domain"/>
    <property type="match status" value="1"/>
</dbReference>
<evidence type="ECO:0000259" key="1">
    <source>
        <dbReference type="Pfam" id="PF00934"/>
    </source>
</evidence>
<dbReference type="AlphaFoldDB" id="A0A1A3KSD4"/>
<dbReference type="EMBL" id="LZLM01000054">
    <property type="protein sequence ID" value="OBJ86861.1"/>
    <property type="molecule type" value="Genomic_DNA"/>
</dbReference>
<proteinExistence type="predicted"/>
<feature type="domain" description="PE" evidence="1">
    <location>
        <begin position="4"/>
        <end position="94"/>
    </location>
</feature>
<dbReference type="Proteomes" id="UP000093925">
    <property type="component" value="Unassembled WGS sequence"/>
</dbReference>
<name>A0A1A3KSD4_MYCAS</name>
<comment type="caution">
    <text evidence="2">The sequence shown here is derived from an EMBL/GenBank/DDBJ whole genome shotgun (WGS) entry which is preliminary data.</text>
</comment>
<evidence type="ECO:0000313" key="2">
    <source>
        <dbReference type="EMBL" id="OBJ86861.1"/>
    </source>
</evidence>
<dbReference type="RefSeq" id="WP_065139538.1">
    <property type="nucleotide sequence ID" value="NZ_LZLM01000054.1"/>
</dbReference>
<evidence type="ECO:0000313" key="3">
    <source>
        <dbReference type="Proteomes" id="UP000093925"/>
    </source>
</evidence>
<dbReference type="InterPro" id="IPR038332">
    <property type="entry name" value="PPE_sf"/>
</dbReference>
<sequence length="444" mass="44634">MSFVIAAPDLLQGAADNLVSLRASLADAAATVAGPTTQIAVAAQDEISAAIAALFGGFGEEFQAVNAQVEKIHQQFVTVLNAGARAYASAEAANVGGLGAYQTLLADTAANLQILQGAVTANPAPLLRQFVTNQTGYGQMIVSAVQSAIQSPSPLLSLLPTNPAALAQGFINQQIGYAQVVSTALSNAANDFNAGLMALPASLQTSFQQLVAGDVPGAARTAATGFGNLFDTGLTASQDPTTLLINITPTGSIGDLLPILGIPGQMAQNFTDLLPSGSVPQQVSQNITNVIRTLTDTSQTLDLTTGVLHVGLPLVLGLDALGPAFTTLDALNTVAGSVGNALQTGDALGAAAAFLNAPATVLNGLLNGQSSLPLTVSLFGLTTTTNIPLGGLLTPAQSASLTLDVFGMTGTIPLFGTQFGGIIPGLLTFLPEQLAEAIGAAVPV</sequence>
<protein>
    <recommendedName>
        <fullName evidence="1">PE domain-containing protein</fullName>
    </recommendedName>
</protein>
<dbReference type="SUPFAM" id="SSF140459">
    <property type="entry name" value="PE/PPE dimer-like"/>
    <property type="match status" value="1"/>
</dbReference>
<organism evidence="2 3">
    <name type="scientific">Mycobacterium asiaticum</name>
    <dbReference type="NCBI Taxonomy" id="1790"/>
    <lineage>
        <taxon>Bacteria</taxon>
        <taxon>Bacillati</taxon>
        <taxon>Actinomycetota</taxon>
        <taxon>Actinomycetes</taxon>
        <taxon>Mycobacteriales</taxon>
        <taxon>Mycobacteriaceae</taxon>
        <taxon>Mycobacterium</taxon>
    </lineage>
</organism>